<dbReference type="Gene3D" id="1.10.260.40">
    <property type="entry name" value="lambda repressor-like DNA-binding domains"/>
    <property type="match status" value="1"/>
</dbReference>
<dbReference type="AlphaFoldDB" id="A0A939EL75"/>
<dbReference type="RefSeq" id="WP_206937700.1">
    <property type="nucleotide sequence ID" value="NZ_JAFLNF010000001.1"/>
</dbReference>
<evidence type="ECO:0000313" key="3">
    <source>
        <dbReference type="Proteomes" id="UP000664779"/>
    </source>
</evidence>
<dbReference type="GO" id="GO:0003677">
    <property type="term" value="F:DNA binding"/>
    <property type="evidence" value="ECO:0007669"/>
    <property type="project" value="InterPro"/>
</dbReference>
<comment type="caution">
    <text evidence="2">The sequence shown here is derived from an EMBL/GenBank/DDBJ whole genome shotgun (WGS) entry which is preliminary data.</text>
</comment>
<name>A0A939EL75_9HYPH</name>
<protein>
    <submittedName>
        <fullName evidence="2">Helix-turn-helix transcriptional regulator</fullName>
    </submittedName>
</protein>
<dbReference type="Pfam" id="PF01381">
    <property type="entry name" value="HTH_3"/>
    <property type="match status" value="1"/>
</dbReference>
<proteinExistence type="predicted"/>
<keyword evidence="3" id="KW-1185">Reference proteome</keyword>
<accession>A0A939EL75</accession>
<organism evidence="2 3">
    <name type="scientific">Roseibium limicola</name>
    <dbReference type="NCBI Taxonomy" id="2816037"/>
    <lineage>
        <taxon>Bacteria</taxon>
        <taxon>Pseudomonadati</taxon>
        <taxon>Pseudomonadota</taxon>
        <taxon>Alphaproteobacteria</taxon>
        <taxon>Hyphomicrobiales</taxon>
        <taxon>Stappiaceae</taxon>
        <taxon>Roseibium</taxon>
    </lineage>
</organism>
<dbReference type="Proteomes" id="UP000664779">
    <property type="component" value="Unassembled WGS sequence"/>
</dbReference>
<dbReference type="EMBL" id="JAFLNF010000001">
    <property type="protein sequence ID" value="MBO0343906.1"/>
    <property type="molecule type" value="Genomic_DNA"/>
</dbReference>
<dbReference type="InterPro" id="IPR010982">
    <property type="entry name" value="Lambda_DNA-bd_dom_sf"/>
</dbReference>
<dbReference type="CDD" id="cd00093">
    <property type="entry name" value="HTH_XRE"/>
    <property type="match status" value="1"/>
</dbReference>
<dbReference type="PROSITE" id="PS50943">
    <property type="entry name" value="HTH_CROC1"/>
    <property type="match status" value="1"/>
</dbReference>
<reference evidence="2" key="1">
    <citation type="submission" date="2021-03" db="EMBL/GenBank/DDBJ databases">
        <title>Roseibium sp. CAU 1637 isolated from Incheon.</title>
        <authorList>
            <person name="Kim W."/>
        </authorList>
    </citation>
    <scope>NUCLEOTIDE SEQUENCE</scope>
    <source>
        <strain evidence="2">CAU 1637</strain>
    </source>
</reference>
<feature type="domain" description="HTH cro/C1-type" evidence="1">
    <location>
        <begin position="16"/>
        <end position="55"/>
    </location>
</feature>
<evidence type="ECO:0000313" key="2">
    <source>
        <dbReference type="EMBL" id="MBO0343906.1"/>
    </source>
</evidence>
<evidence type="ECO:0000259" key="1">
    <source>
        <dbReference type="PROSITE" id="PS50943"/>
    </source>
</evidence>
<sequence length="81" mass="9151">MINAKQCRATRAWLSWSQDELARRSQVSKRAIAGFELEKTVPHDRTLRDLQRAFEDAGITFLMEGAKGIGLRESQENSASD</sequence>
<dbReference type="InterPro" id="IPR001387">
    <property type="entry name" value="Cro/C1-type_HTH"/>
</dbReference>
<gene>
    <name evidence="2" type="ORF">J0X15_01625</name>
</gene>
<dbReference type="SUPFAM" id="SSF47413">
    <property type="entry name" value="lambda repressor-like DNA-binding domains"/>
    <property type="match status" value="1"/>
</dbReference>